<dbReference type="Pfam" id="PF14441">
    <property type="entry name" value="OTT_1508_deam"/>
    <property type="match status" value="1"/>
</dbReference>
<proteinExistence type="predicted"/>
<sequence length="602" mass="66478">MEHDEEVLIATTSSRSLAVEAEIKPRTFGSTSSVLDAVNNIACTGSVSRTPPVSSSARVINESRNETCDRIIFATNQGFSDPNRPPREGPDLERLMQNPARGAQLLASYGGSYQSILKNQFGAHLQDLIDVIAYLTSVGAAGGENLKSDFTHFTGRTGFAKTAWCLKLLLEGYGYRSLFDVVCEAAASTTAKFEFEDRFDCELVGVEFDIIHEFPTLLPVQLEGAVENIYSFTLNTANLTTWLKLFNKIISDLIKLLLVPNKDGLGHRIRSKVPDMVETRLMISNIHTLRSLRPVWRSILKSPILALESFFEAAELRGAWFKMKARARKAGEPEPDSMEFDGVDTTTETDLESSLIADDPSIALELGKKPVLMRAVRWLDCFTGWITAPGIVWEAIVATDFFQGVTYFRYWPPQRPIFDSKRMADLFEANLKNLSPKELADHLFAATRAKLHCEAALMARFCVNTPDNTRVWIGVSKKSCVCCSFLAEILGCKDSFAVGTHAVIFPWILPADLPLYVRIFLATKAKTLKSESKALLHRQSSGLGTGLTSKAKGKGLTQVYQELSSMLPAGQFLPALGSEDEVSDYGTPLEGSLSGQMRRMSL</sequence>
<evidence type="ECO:0000313" key="1">
    <source>
        <dbReference type="EMBL" id="KAF5378969.1"/>
    </source>
</evidence>
<dbReference type="AlphaFoldDB" id="A0A8H5M387"/>
<protein>
    <submittedName>
        <fullName evidence="1">Uncharacterized protein</fullName>
    </submittedName>
</protein>
<reference evidence="1 2" key="1">
    <citation type="journal article" date="2020" name="ISME J.">
        <title>Uncovering the hidden diversity of litter-decomposition mechanisms in mushroom-forming fungi.</title>
        <authorList>
            <person name="Floudas D."/>
            <person name="Bentzer J."/>
            <person name="Ahren D."/>
            <person name="Johansson T."/>
            <person name="Persson P."/>
            <person name="Tunlid A."/>
        </authorList>
    </citation>
    <scope>NUCLEOTIDE SEQUENCE [LARGE SCALE GENOMIC DNA]</scope>
    <source>
        <strain evidence="1 2">CBS 406.79</strain>
    </source>
</reference>
<name>A0A8H5M387_9AGAR</name>
<gene>
    <name evidence="1" type="ORF">D9757_009108</name>
</gene>
<dbReference type="EMBL" id="JAACJN010000072">
    <property type="protein sequence ID" value="KAF5378969.1"/>
    <property type="molecule type" value="Genomic_DNA"/>
</dbReference>
<organism evidence="1 2">
    <name type="scientific">Collybiopsis confluens</name>
    <dbReference type="NCBI Taxonomy" id="2823264"/>
    <lineage>
        <taxon>Eukaryota</taxon>
        <taxon>Fungi</taxon>
        <taxon>Dikarya</taxon>
        <taxon>Basidiomycota</taxon>
        <taxon>Agaricomycotina</taxon>
        <taxon>Agaricomycetes</taxon>
        <taxon>Agaricomycetidae</taxon>
        <taxon>Agaricales</taxon>
        <taxon>Marasmiineae</taxon>
        <taxon>Omphalotaceae</taxon>
        <taxon>Collybiopsis</taxon>
    </lineage>
</organism>
<dbReference type="Proteomes" id="UP000518752">
    <property type="component" value="Unassembled WGS sequence"/>
</dbReference>
<comment type="caution">
    <text evidence="1">The sequence shown here is derived from an EMBL/GenBank/DDBJ whole genome shotgun (WGS) entry which is preliminary data.</text>
</comment>
<accession>A0A8H5M387</accession>
<keyword evidence="2" id="KW-1185">Reference proteome</keyword>
<evidence type="ECO:0000313" key="2">
    <source>
        <dbReference type="Proteomes" id="UP000518752"/>
    </source>
</evidence>
<dbReference type="InterPro" id="IPR027796">
    <property type="entry name" value="OTT_1508_deam-like"/>
</dbReference>